<keyword evidence="4" id="KW-1185">Reference proteome</keyword>
<protein>
    <submittedName>
        <fullName evidence="3">Uncharacterized protein</fullName>
    </submittedName>
</protein>
<dbReference type="EMBL" id="ML976656">
    <property type="protein sequence ID" value="KAF1980209.1"/>
    <property type="molecule type" value="Genomic_DNA"/>
</dbReference>
<name>A0A6A5VUG4_9PLEO</name>
<reference evidence="3" key="1">
    <citation type="journal article" date="2020" name="Stud. Mycol.">
        <title>101 Dothideomycetes genomes: a test case for predicting lifestyles and emergence of pathogens.</title>
        <authorList>
            <person name="Haridas S."/>
            <person name="Albert R."/>
            <person name="Binder M."/>
            <person name="Bloem J."/>
            <person name="Labutti K."/>
            <person name="Salamov A."/>
            <person name="Andreopoulos B."/>
            <person name="Baker S."/>
            <person name="Barry K."/>
            <person name="Bills G."/>
            <person name="Bluhm B."/>
            <person name="Cannon C."/>
            <person name="Castanera R."/>
            <person name="Culley D."/>
            <person name="Daum C."/>
            <person name="Ezra D."/>
            <person name="Gonzalez J."/>
            <person name="Henrissat B."/>
            <person name="Kuo A."/>
            <person name="Liang C."/>
            <person name="Lipzen A."/>
            <person name="Lutzoni F."/>
            <person name="Magnuson J."/>
            <person name="Mondo S."/>
            <person name="Nolan M."/>
            <person name="Ohm R."/>
            <person name="Pangilinan J."/>
            <person name="Park H.-J."/>
            <person name="Ramirez L."/>
            <person name="Alfaro M."/>
            <person name="Sun H."/>
            <person name="Tritt A."/>
            <person name="Yoshinaga Y."/>
            <person name="Zwiers L.-H."/>
            <person name="Turgeon B."/>
            <person name="Goodwin S."/>
            <person name="Spatafora J."/>
            <person name="Crous P."/>
            <person name="Grigoriev I."/>
        </authorList>
    </citation>
    <scope>NUCLEOTIDE SEQUENCE</scope>
    <source>
        <strain evidence="3">CBS 107.79</strain>
    </source>
</reference>
<evidence type="ECO:0000313" key="3">
    <source>
        <dbReference type="EMBL" id="KAF1980209.1"/>
    </source>
</evidence>
<evidence type="ECO:0000256" key="2">
    <source>
        <dbReference type="SAM" id="SignalP"/>
    </source>
</evidence>
<feature type="chain" id="PRO_5025413446" evidence="2">
    <location>
        <begin position="19"/>
        <end position="104"/>
    </location>
</feature>
<proteinExistence type="predicted"/>
<feature type="signal peptide" evidence="2">
    <location>
        <begin position="1"/>
        <end position="18"/>
    </location>
</feature>
<gene>
    <name evidence="3" type="ORF">BU23DRAFT_548395</name>
</gene>
<dbReference type="Proteomes" id="UP000800036">
    <property type="component" value="Unassembled WGS sequence"/>
</dbReference>
<keyword evidence="2" id="KW-0732">Signal</keyword>
<evidence type="ECO:0000256" key="1">
    <source>
        <dbReference type="SAM" id="MobiDB-lite"/>
    </source>
</evidence>
<organism evidence="3 4">
    <name type="scientific">Bimuria novae-zelandiae CBS 107.79</name>
    <dbReference type="NCBI Taxonomy" id="1447943"/>
    <lineage>
        <taxon>Eukaryota</taxon>
        <taxon>Fungi</taxon>
        <taxon>Dikarya</taxon>
        <taxon>Ascomycota</taxon>
        <taxon>Pezizomycotina</taxon>
        <taxon>Dothideomycetes</taxon>
        <taxon>Pleosporomycetidae</taxon>
        <taxon>Pleosporales</taxon>
        <taxon>Massarineae</taxon>
        <taxon>Didymosphaeriaceae</taxon>
        <taxon>Bimuria</taxon>
    </lineage>
</organism>
<dbReference type="AlphaFoldDB" id="A0A6A5VUG4"/>
<feature type="region of interest" description="Disordered" evidence="1">
    <location>
        <begin position="62"/>
        <end position="104"/>
    </location>
</feature>
<feature type="compositionally biased region" description="Low complexity" evidence="1">
    <location>
        <begin position="62"/>
        <end position="78"/>
    </location>
</feature>
<accession>A0A6A5VUG4</accession>
<evidence type="ECO:0000313" key="4">
    <source>
        <dbReference type="Proteomes" id="UP000800036"/>
    </source>
</evidence>
<sequence>MPRRLPFLGLAIAPRSLSLLPCAVTTVPAFSSLASHPRLQTKRVSYSRFCSRILFSAPLVKSMSTSAPSGTSSTATQTNGYPAPHAGKMNQEEGAKWSVAKGMS</sequence>